<proteinExistence type="predicted"/>
<dbReference type="AlphaFoldDB" id="G0U596"/>
<evidence type="ECO:0008006" key="3">
    <source>
        <dbReference type="Google" id="ProtNLM"/>
    </source>
</evidence>
<reference evidence="2" key="1">
    <citation type="journal article" date="2012" name="Proc. Natl. Acad. Sci. U.S.A.">
        <title>Antigenic diversity is generated by distinct evolutionary mechanisms in African trypanosome species.</title>
        <authorList>
            <person name="Jackson A.P."/>
            <person name="Berry A."/>
            <person name="Aslett M."/>
            <person name="Allison H.C."/>
            <person name="Burton P."/>
            <person name="Vavrova-Anderson J."/>
            <person name="Brown R."/>
            <person name="Browne H."/>
            <person name="Corton N."/>
            <person name="Hauser H."/>
            <person name="Gamble J."/>
            <person name="Gilderthorp R."/>
            <person name="Marcello L."/>
            <person name="McQuillan J."/>
            <person name="Otto T.D."/>
            <person name="Quail M.A."/>
            <person name="Sanders M.J."/>
            <person name="van Tonder A."/>
            <person name="Ginger M.L."/>
            <person name="Field M.C."/>
            <person name="Barry J.D."/>
            <person name="Hertz-Fowler C."/>
            <person name="Berriman M."/>
        </authorList>
    </citation>
    <scope>NUCLEOTIDE SEQUENCE</scope>
    <source>
        <strain evidence="2">Y486</strain>
    </source>
</reference>
<feature type="transmembrane region" description="Helical" evidence="1">
    <location>
        <begin position="86"/>
        <end position="107"/>
    </location>
</feature>
<keyword evidence="1" id="KW-0812">Transmembrane</keyword>
<gene>
    <name evidence="2" type="ORF">TVY486_1000980</name>
</gene>
<keyword evidence="1" id="KW-1133">Transmembrane helix</keyword>
<dbReference type="EMBL" id="HE573026">
    <property type="protein sequence ID" value="CCC51044.1"/>
    <property type="molecule type" value="Genomic_DNA"/>
</dbReference>
<accession>G0U596</accession>
<evidence type="ECO:0000313" key="2">
    <source>
        <dbReference type="EMBL" id="CCC51044.1"/>
    </source>
</evidence>
<keyword evidence="1" id="KW-0472">Membrane</keyword>
<organism evidence="2">
    <name type="scientific">Trypanosoma vivax (strain Y486)</name>
    <dbReference type="NCBI Taxonomy" id="1055687"/>
    <lineage>
        <taxon>Eukaryota</taxon>
        <taxon>Discoba</taxon>
        <taxon>Euglenozoa</taxon>
        <taxon>Kinetoplastea</taxon>
        <taxon>Metakinetoplastina</taxon>
        <taxon>Trypanosomatida</taxon>
        <taxon>Trypanosomatidae</taxon>
        <taxon>Trypanosoma</taxon>
        <taxon>Duttonella</taxon>
    </lineage>
</organism>
<name>G0U596_TRYVY</name>
<protein>
    <recommendedName>
        <fullName evidence="3">Transmembrane protein</fullName>
    </recommendedName>
</protein>
<feature type="transmembrane region" description="Helical" evidence="1">
    <location>
        <begin position="56"/>
        <end position="74"/>
    </location>
</feature>
<evidence type="ECO:0000256" key="1">
    <source>
        <dbReference type="SAM" id="Phobius"/>
    </source>
</evidence>
<sequence>MLTKPMPMCTLQRRNKERKVNETLLFLRFYEPTGTTVFVAELGVHNNESCGIMTNISIHFYHFFFCSFISSRLFSPTRSTSLTSSLAHTLFFFLFFFFLHLSLHFAYWH</sequence>